<reference evidence="3 4" key="1">
    <citation type="submission" date="2018-08" db="EMBL/GenBank/DDBJ databases">
        <title>The first complete genome of Treponema rectale (CHPAT), a commensal spirochete of the bovine rectum.</title>
        <authorList>
            <person name="Staton G.J."/>
            <person name="Clegg S.R."/>
            <person name="Carter S.D."/>
            <person name="Radford A.D."/>
            <person name="Darby A."/>
            <person name="Hall N."/>
            <person name="Birtles R.J."/>
            <person name="Evans N.J."/>
        </authorList>
    </citation>
    <scope>NUCLEOTIDE SEQUENCE [LARGE SCALE GENOMIC DNA]</scope>
    <source>
        <strain evidence="3 4">CHPA</strain>
    </source>
</reference>
<dbReference type="InterPro" id="IPR014347">
    <property type="entry name" value="Tautomerase/MIF_sf"/>
</dbReference>
<dbReference type="SUPFAM" id="SSF55331">
    <property type="entry name" value="Tautomerase/MIF"/>
    <property type="match status" value="1"/>
</dbReference>
<evidence type="ECO:0000256" key="1">
    <source>
        <dbReference type="ARBA" id="ARBA00023235"/>
    </source>
</evidence>
<name>A0A7M1XPJ7_9SPIR</name>
<dbReference type="KEGG" id="trc:DYE49_09890"/>
<sequence>MTGENMPHITIQMYPGRDDQIKKRLAEAIVETASRELERGKEHFSVSIVDVPQDEWKEKVYDKVLKDSNTFVKPGYTM</sequence>
<accession>A0A7M1XPJ7</accession>
<dbReference type="Gene3D" id="3.30.429.10">
    <property type="entry name" value="Macrophage Migration Inhibitory Factor"/>
    <property type="match status" value="1"/>
</dbReference>
<dbReference type="InterPro" id="IPR004370">
    <property type="entry name" value="4-OT-like_dom"/>
</dbReference>
<evidence type="ECO:0000259" key="2">
    <source>
        <dbReference type="Pfam" id="PF01361"/>
    </source>
</evidence>
<evidence type="ECO:0000313" key="3">
    <source>
        <dbReference type="EMBL" id="QOS40741.1"/>
    </source>
</evidence>
<dbReference type="AlphaFoldDB" id="A0A7M1XPJ7"/>
<dbReference type="EMBL" id="CP031517">
    <property type="protein sequence ID" value="QOS40741.1"/>
    <property type="molecule type" value="Genomic_DNA"/>
</dbReference>
<keyword evidence="1" id="KW-0413">Isomerase</keyword>
<feature type="domain" description="4-oxalocrotonate tautomerase-like" evidence="2">
    <location>
        <begin position="7"/>
        <end position="56"/>
    </location>
</feature>
<dbReference type="Proteomes" id="UP000593591">
    <property type="component" value="Chromosome"/>
</dbReference>
<proteinExistence type="predicted"/>
<dbReference type="Pfam" id="PF01361">
    <property type="entry name" value="Tautomerase"/>
    <property type="match status" value="1"/>
</dbReference>
<protein>
    <submittedName>
        <fullName evidence="3">4-oxalocrotonate tautomerase family enzyme</fullName>
    </submittedName>
</protein>
<dbReference type="GO" id="GO:0016853">
    <property type="term" value="F:isomerase activity"/>
    <property type="evidence" value="ECO:0007669"/>
    <property type="project" value="UniProtKB-KW"/>
</dbReference>
<gene>
    <name evidence="3" type="ORF">DYE49_09890</name>
</gene>
<evidence type="ECO:0000313" key="4">
    <source>
        <dbReference type="Proteomes" id="UP000593591"/>
    </source>
</evidence>
<organism evidence="3 4">
    <name type="scientific">Treponema rectale</name>
    <dbReference type="NCBI Taxonomy" id="744512"/>
    <lineage>
        <taxon>Bacteria</taxon>
        <taxon>Pseudomonadati</taxon>
        <taxon>Spirochaetota</taxon>
        <taxon>Spirochaetia</taxon>
        <taxon>Spirochaetales</taxon>
        <taxon>Treponemataceae</taxon>
        <taxon>Treponema</taxon>
    </lineage>
</organism>